<evidence type="ECO:0000313" key="2">
    <source>
        <dbReference type="Proteomes" id="UP000224563"/>
    </source>
</evidence>
<evidence type="ECO:0000313" key="1">
    <source>
        <dbReference type="EMBL" id="PHU37182.1"/>
    </source>
</evidence>
<reference evidence="1 2" key="1">
    <citation type="submission" date="2017-10" db="EMBL/GenBank/DDBJ databases">
        <title>Resolving the taxonomy of Roseburia spp., Eubacterium rectale and Agathobacter spp. through phylogenomic analysis.</title>
        <authorList>
            <person name="Sheridan P.O."/>
            <person name="Walker A.W."/>
            <person name="Duncan S.H."/>
            <person name="Scott K.P."/>
            <person name="Toole P.W.O."/>
            <person name="Luis P."/>
            <person name="Flint H.J."/>
        </authorList>
    </citation>
    <scope>NUCLEOTIDE SEQUENCE [LARGE SCALE GENOMIC DNA]</scope>
    <source>
        <strain evidence="1 2">JK623</strain>
    </source>
</reference>
<dbReference type="AlphaFoldDB" id="A0A2G3E1N1"/>
<reference evidence="1 2" key="2">
    <citation type="submission" date="2017-10" db="EMBL/GenBank/DDBJ databases">
        <authorList>
            <person name="Banno H."/>
            <person name="Chua N.-H."/>
        </authorList>
    </citation>
    <scope>NUCLEOTIDE SEQUENCE [LARGE SCALE GENOMIC DNA]</scope>
    <source>
        <strain evidence="1 2">JK623</strain>
    </source>
</reference>
<keyword evidence="1" id="KW-0418">Kinase</keyword>
<dbReference type="EMBL" id="PDYG01000074">
    <property type="protein sequence ID" value="PHU37182.1"/>
    <property type="molecule type" value="Genomic_DNA"/>
</dbReference>
<keyword evidence="2" id="KW-1185">Reference proteome</keyword>
<name>A0A2G3E1N1_9FIRM</name>
<dbReference type="Proteomes" id="UP000224563">
    <property type="component" value="Unassembled WGS sequence"/>
</dbReference>
<sequence length="200" mass="22911">MMEQVIITISREYGSGGHDIGEALAKKLGLPFYDHNILDQIAEKKGLDVSTLNKYDETPRRRLMSRTVRGYSNSPEEAVATLQFNFLRDLAQKGESFVVVGRCAETVLAEIDNLIPIFIYGDQDVKLARIIKLRGMSEHEALAAMKRHDSHRRNYHNHFCECQWGDPQTYDLCVNSSALGVEATIDFLYDYVRRRTHNMQ</sequence>
<dbReference type="Gene3D" id="3.40.50.300">
    <property type="entry name" value="P-loop containing nucleotide triphosphate hydrolases"/>
    <property type="match status" value="1"/>
</dbReference>
<dbReference type="GO" id="GO:0016301">
    <property type="term" value="F:kinase activity"/>
    <property type="evidence" value="ECO:0007669"/>
    <property type="project" value="UniProtKB-KW"/>
</dbReference>
<proteinExistence type="predicted"/>
<accession>A0A2G3E1N1</accession>
<comment type="caution">
    <text evidence="1">The sequence shown here is derived from an EMBL/GenBank/DDBJ whole genome shotgun (WGS) entry which is preliminary data.</text>
</comment>
<organism evidence="1 2">
    <name type="scientific">Agathobacter ruminis</name>
    <dbReference type="NCBI Taxonomy" id="1712665"/>
    <lineage>
        <taxon>Bacteria</taxon>
        <taxon>Bacillati</taxon>
        <taxon>Bacillota</taxon>
        <taxon>Clostridia</taxon>
        <taxon>Lachnospirales</taxon>
        <taxon>Lachnospiraceae</taxon>
        <taxon>Agathobacter</taxon>
    </lineage>
</organism>
<keyword evidence="1" id="KW-0808">Transferase</keyword>
<gene>
    <name evidence="1" type="ORF">CSX02_09240</name>
</gene>
<dbReference type="SUPFAM" id="SSF52540">
    <property type="entry name" value="P-loop containing nucleoside triphosphate hydrolases"/>
    <property type="match status" value="1"/>
</dbReference>
<dbReference type="Pfam" id="PF13189">
    <property type="entry name" value="Cytidylate_kin2"/>
    <property type="match status" value="1"/>
</dbReference>
<dbReference type="InterPro" id="IPR027417">
    <property type="entry name" value="P-loop_NTPase"/>
</dbReference>
<protein>
    <submittedName>
        <fullName evidence="1">Cytidylate kinase-like family protein</fullName>
    </submittedName>
</protein>